<dbReference type="STRING" id="1448321.A0A317VZP0"/>
<dbReference type="AlphaFoldDB" id="A0A317VZP0"/>
<evidence type="ECO:0000313" key="5">
    <source>
        <dbReference type="Proteomes" id="UP000247233"/>
    </source>
</evidence>
<gene>
    <name evidence="4" type="ORF">BO70DRAFT_397348</name>
</gene>
<name>A0A317VZP0_9EURO</name>
<dbReference type="GeneID" id="37068933"/>
<dbReference type="PROSITE" id="PS50102">
    <property type="entry name" value="RRM"/>
    <property type="match status" value="1"/>
</dbReference>
<reference evidence="4 5" key="1">
    <citation type="submission" date="2016-12" db="EMBL/GenBank/DDBJ databases">
        <title>The genomes of Aspergillus section Nigri reveals drivers in fungal speciation.</title>
        <authorList>
            <consortium name="DOE Joint Genome Institute"/>
            <person name="Vesth T.C."/>
            <person name="Nybo J."/>
            <person name="Theobald S."/>
            <person name="Brandl J."/>
            <person name="Frisvad J.C."/>
            <person name="Nielsen K.F."/>
            <person name="Lyhne E.K."/>
            <person name="Kogle M.E."/>
            <person name="Kuo A."/>
            <person name="Riley R."/>
            <person name="Clum A."/>
            <person name="Nolan M."/>
            <person name="Lipzen A."/>
            <person name="Salamov A."/>
            <person name="Henrissat B."/>
            <person name="Wiebenga A."/>
            <person name="De Vries R.P."/>
            <person name="Grigoriev I.V."/>
            <person name="Mortensen U.H."/>
            <person name="Andersen M.R."/>
            <person name="Baker S.E."/>
        </authorList>
    </citation>
    <scope>NUCLEOTIDE SEQUENCE [LARGE SCALE GENOMIC DNA]</scope>
    <source>
        <strain evidence="4 5">CBS 117.55</strain>
    </source>
</reference>
<comment type="caution">
    <text evidence="4">The sequence shown here is derived from an EMBL/GenBank/DDBJ whole genome shotgun (WGS) entry which is preliminary data.</text>
</comment>
<feature type="domain" description="RRM" evidence="3">
    <location>
        <begin position="118"/>
        <end position="196"/>
    </location>
</feature>
<dbReference type="SUPFAM" id="SSF54928">
    <property type="entry name" value="RNA-binding domain, RBD"/>
    <property type="match status" value="1"/>
</dbReference>
<accession>A0A317VZP0</accession>
<evidence type="ECO:0000256" key="2">
    <source>
        <dbReference type="SAM" id="MobiDB-lite"/>
    </source>
</evidence>
<dbReference type="GO" id="GO:0003723">
    <property type="term" value="F:RNA binding"/>
    <property type="evidence" value="ECO:0007669"/>
    <property type="project" value="UniProtKB-UniRule"/>
</dbReference>
<dbReference type="Proteomes" id="UP000247233">
    <property type="component" value="Unassembled WGS sequence"/>
</dbReference>
<dbReference type="InterPro" id="IPR012677">
    <property type="entry name" value="Nucleotide-bd_a/b_plait_sf"/>
</dbReference>
<dbReference type="InterPro" id="IPR035979">
    <property type="entry name" value="RBD_domain_sf"/>
</dbReference>
<keyword evidence="5" id="KW-1185">Reference proteome</keyword>
<dbReference type="InterPro" id="IPR000504">
    <property type="entry name" value="RRM_dom"/>
</dbReference>
<sequence length="199" mass="22635">MANQILQYPSQVAACRPAPVWYIEDRYVVYPDPMCYVWVQYPQPTWIVQYPRLPAPQPVVHQPAAPLVPAPQAPVPQPPVLQPVDHHAQGSEQQAPGHQNDEIVITRRNAQVHFPVEARLFVGNLQTSTPNRELEKKLEEMLTGYGECWAKVRYGNGPLKVAHVQFRDRAAAEAAMNEPDRPLLYGRELRFEWARGICT</sequence>
<keyword evidence="1" id="KW-0694">RNA-binding</keyword>
<dbReference type="RefSeq" id="XP_025398455.1">
    <property type="nucleotide sequence ID" value="XM_025546696.1"/>
</dbReference>
<evidence type="ECO:0000313" key="4">
    <source>
        <dbReference type="EMBL" id="PWY79235.1"/>
    </source>
</evidence>
<evidence type="ECO:0000259" key="3">
    <source>
        <dbReference type="PROSITE" id="PS50102"/>
    </source>
</evidence>
<dbReference type="EMBL" id="MSFL01000016">
    <property type="protein sequence ID" value="PWY79235.1"/>
    <property type="molecule type" value="Genomic_DNA"/>
</dbReference>
<dbReference type="CDD" id="cd00590">
    <property type="entry name" value="RRM_SF"/>
    <property type="match status" value="1"/>
</dbReference>
<evidence type="ECO:0000256" key="1">
    <source>
        <dbReference type="PROSITE-ProRule" id="PRU00176"/>
    </source>
</evidence>
<dbReference type="Gene3D" id="3.30.70.330">
    <property type="match status" value="1"/>
</dbReference>
<organism evidence="4 5">
    <name type="scientific">Aspergillus heteromorphus CBS 117.55</name>
    <dbReference type="NCBI Taxonomy" id="1448321"/>
    <lineage>
        <taxon>Eukaryota</taxon>
        <taxon>Fungi</taxon>
        <taxon>Dikarya</taxon>
        <taxon>Ascomycota</taxon>
        <taxon>Pezizomycotina</taxon>
        <taxon>Eurotiomycetes</taxon>
        <taxon>Eurotiomycetidae</taxon>
        <taxon>Eurotiales</taxon>
        <taxon>Aspergillaceae</taxon>
        <taxon>Aspergillus</taxon>
        <taxon>Aspergillus subgen. Circumdati</taxon>
    </lineage>
</organism>
<dbReference type="SMART" id="SM00360">
    <property type="entry name" value="RRM"/>
    <property type="match status" value="1"/>
</dbReference>
<feature type="region of interest" description="Disordered" evidence="2">
    <location>
        <begin position="68"/>
        <end position="98"/>
    </location>
</feature>
<proteinExistence type="predicted"/>
<protein>
    <recommendedName>
        <fullName evidence="3">RRM domain-containing protein</fullName>
    </recommendedName>
</protein>
<feature type="compositionally biased region" description="Pro residues" evidence="2">
    <location>
        <begin position="68"/>
        <end position="81"/>
    </location>
</feature>
<dbReference type="VEuPathDB" id="FungiDB:BO70DRAFT_397348"/>